<evidence type="ECO:0000259" key="3">
    <source>
        <dbReference type="Pfam" id="PF07484"/>
    </source>
</evidence>
<dbReference type="RefSeq" id="WP_175478919.1">
    <property type="nucleotide sequence ID" value="NZ_FNQM01000009.1"/>
</dbReference>
<keyword evidence="2" id="KW-0732">Signal</keyword>
<keyword evidence="5" id="KW-1185">Reference proteome</keyword>
<dbReference type="SUPFAM" id="SSF88874">
    <property type="entry name" value="Receptor-binding domain of short tail fibre protein gp12"/>
    <property type="match status" value="1"/>
</dbReference>
<name>A0A1H4D764_9RHOB</name>
<evidence type="ECO:0000256" key="1">
    <source>
        <dbReference type="SAM" id="MobiDB-lite"/>
    </source>
</evidence>
<evidence type="ECO:0000256" key="2">
    <source>
        <dbReference type="SAM" id="SignalP"/>
    </source>
</evidence>
<evidence type="ECO:0000313" key="4">
    <source>
        <dbReference type="EMBL" id="SEA68418.1"/>
    </source>
</evidence>
<dbReference type="Pfam" id="PF07484">
    <property type="entry name" value="Collar"/>
    <property type="match status" value="1"/>
</dbReference>
<dbReference type="InterPro" id="IPR011083">
    <property type="entry name" value="Phage_tail_collar_dom"/>
</dbReference>
<gene>
    <name evidence="4" type="ORF">SAMN05444370_10972</name>
</gene>
<feature type="signal peptide" evidence="2">
    <location>
        <begin position="1"/>
        <end position="23"/>
    </location>
</feature>
<proteinExistence type="predicted"/>
<accession>A0A1H4D764</accession>
<dbReference type="EMBL" id="FNQM01000009">
    <property type="protein sequence ID" value="SEA68418.1"/>
    <property type="molecule type" value="Genomic_DNA"/>
</dbReference>
<feature type="domain" description="Phage tail collar" evidence="3">
    <location>
        <begin position="29"/>
        <end position="85"/>
    </location>
</feature>
<feature type="region of interest" description="Disordered" evidence="1">
    <location>
        <begin position="120"/>
        <end position="142"/>
    </location>
</feature>
<dbReference type="Gene3D" id="3.90.1340.10">
    <property type="entry name" value="Phage tail collar domain"/>
    <property type="match status" value="1"/>
</dbReference>
<protein>
    <submittedName>
        <fullName evidence="4">Microcystin-dependent protein</fullName>
    </submittedName>
</protein>
<evidence type="ECO:0000313" key="5">
    <source>
        <dbReference type="Proteomes" id="UP000198703"/>
    </source>
</evidence>
<dbReference type="AlphaFoldDB" id="A0A1H4D764"/>
<organism evidence="4 5">
    <name type="scientific">Rubrimonas cliftonensis</name>
    <dbReference type="NCBI Taxonomy" id="89524"/>
    <lineage>
        <taxon>Bacteria</taxon>
        <taxon>Pseudomonadati</taxon>
        <taxon>Pseudomonadota</taxon>
        <taxon>Alphaproteobacteria</taxon>
        <taxon>Rhodobacterales</taxon>
        <taxon>Paracoccaceae</taxon>
        <taxon>Rubrimonas</taxon>
    </lineage>
</organism>
<dbReference type="Proteomes" id="UP000198703">
    <property type="component" value="Unassembled WGS sequence"/>
</dbReference>
<feature type="chain" id="PRO_5011610340" evidence="2">
    <location>
        <begin position="24"/>
        <end position="205"/>
    </location>
</feature>
<dbReference type="InterPro" id="IPR037053">
    <property type="entry name" value="Phage_tail_collar_dom_sf"/>
</dbReference>
<sequence>MNRRATVRGLVAALGLAAGGAQAQERLLGEIILVGYSFCPNPSVEADGRLLRIDSNGPLYSIYGTTFGGDGLTTFALPDLRGRTPIHLGEGPGLSAYTLGEKGGAETRVLDAAQLPPHAHGATGQLHGLNSPASTPSPQGALPALSTGSAIYGVAPPGGATVEMGPQAVTVAVESAGDGQPVDIRQPYQVLRFCIMTNGIFPSRN</sequence>
<reference evidence="4 5" key="1">
    <citation type="submission" date="2016-10" db="EMBL/GenBank/DDBJ databases">
        <authorList>
            <person name="de Groot N.N."/>
        </authorList>
    </citation>
    <scope>NUCLEOTIDE SEQUENCE [LARGE SCALE GENOMIC DNA]</scope>
    <source>
        <strain evidence="4 5">DSM 15345</strain>
    </source>
</reference>